<evidence type="ECO:0000256" key="1">
    <source>
        <dbReference type="SAM" id="MobiDB-lite"/>
    </source>
</evidence>
<reference evidence="3" key="1">
    <citation type="submission" date="2014-04" db="EMBL/GenBank/DDBJ databases">
        <title>Evolutionary Origins and Diversification of the Mycorrhizal Mutualists.</title>
        <authorList>
            <consortium name="DOE Joint Genome Institute"/>
            <consortium name="Mycorrhizal Genomics Consortium"/>
            <person name="Kohler A."/>
            <person name="Kuo A."/>
            <person name="Nagy L.G."/>
            <person name="Floudas D."/>
            <person name="Copeland A."/>
            <person name="Barry K.W."/>
            <person name="Cichocki N."/>
            <person name="Veneault-Fourrey C."/>
            <person name="LaButti K."/>
            <person name="Lindquist E.A."/>
            <person name="Lipzen A."/>
            <person name="Lundell T."/>
            <person name="Morin E."/>
            <person name="Murat C."/>
            <person name="Riley R."/>
            <person name="Ohm R."/>
            <person name="Sun H."/>
            <person name="Tunlid A."/>
            <person name="Henrissat B."/>
            <person name="Grigoriev I.V."/>
            <person name="Hibbett D.S."/>
            <person name="Martin F."/>
        </authorList>
    </citation>
    <scope>NUCLEOTIDE SEQUENCE [LARGE SCALE GENOMIC DNA]</scope>
    <source>
        <strain evidence="3">FD-334 SS-4</strain>
    </source>
</reference>
<evidence type="ECO:0000313" key="3">
    <source>
        <dbReference type="Proteomes" id="UP000054270"/>
    </source>
</evidence>
<sequence>MRSPVYLLRYLFADLISRSHAPRPRPHPRFERACTPARPAGNKPARPSDAQRWRRTTLLPGQTPPTQRPCAQPPAWRRDCGRLLLARARTTSSRRPTAPDPAHPPVPPRPRPRIQHTHSPYTTHCPPPCARRTPRGQKHATPRHRPTPAHTATPSTPATSAGALPTRNTAPHRPPCWD</sequence>
<proteinExistence type="predicted"/>
<dbReference type="PRINTS" id="PR01217">
    <property type="entry name" value="PRICHEXTENSN"/>
</dbReference>
<protein>
    <submittedName>
        <fullName evidence="2">Uncharacterized protein</fullName>
    </submittedName>
</protein>
<keyword evidence="3" id="KW-1185">Reference proteome</keyword>
<accession>A0A0D2M6I3</accession>
<feature type="region of interest" description="Disordered" evidence="1">
    <location>
        <begin position="19"/>
        <end position="178"/>
    </location>
</feature>
<dbReference type="EMBL" id="KN817585">
    <property type="protein sequence ID" value="KJA18773.1"/>
    <property type="molecule type" value="Genomic_DNA"/>
</dbReference>
<gene>
    <name evidence="2" type="ORF">HYPSUDRAFT_69689</name>
</gene>
<organism evidence="2 3">
    <name type="scientific">Hypholoma sublateritium (strain FD-334 SS-4)</name>
    <dbReference type="NCBI Taxonomy" id="945553"/>
    <lineage>
        <taxon>Eukaryota</taxon>
        <taxon>Fungi</taxon>
        <taxon>Dikarya</taxon>
        <taxon>Basidiomycota</taxon>
        <taxon>Agaricomycotina</taxon>
        <taxon>Agaricomycetes</taxon>
        <taxon>Agaricomycetidae</taxon>
        <taxon>Agaricales</taxon>
        <taxon>Agaricineae</taxon>
        <taxon>Strophariaceae</taxon>
        <taxon>Hypholoma</taxon>
    </lineage>
</organism>
<feature type="compositionally biased region" description="Basic residues" evidence="1">
    <location>
        <begin position="132"/>
        <end position="147"/>
    </location>
</feature>
<evidence type="ECO:0000313" key="2">
    <source>
        <dbReference type="EMBL" id="KJA18773.1"/>
    </source>
</evidence>
<feature type="compositionally biased region" description="Low complexity" evidence="1">
    <location>
        <begin position="82"/>
        <end position="96"/>
    </location>
</feature>
<feature type="compositionally biased region" description="Pro residues" evidence="1">
    <location>
        <begin position="98"/>
        <end position="109"/>
    </location>
</feature>
<dbReference type="Proteomes" id="UP000054270">
    <property type="component" value="Unassembled WGS sequence"/>
</dbReference>
<feature type="compositionally biased region" description="Low complexity" evidence="1">
    <location>
        <begin position="148"/>
        <end position="161"/>
    </location>
</feature>
<dbReference type="AlphaFoldDB" id="A0A0D2M6I3"/>
<name>A0A0D2M6I3_HYPSF</name>